<accession>A0ABR2U428</accession>
<reference evidence="2 3" key="1">
    <citation type="journal article" date="2024" name="G3 (Bethesda)">
        <title>Genome assembly of Hibiscus sabdariffa L. provides insights into metabolisms of medicinal natural products.</title>
        <authorList>
            <person name="Kim T."/>
        </authorList>
    </citation>
    <scope>NUCLEOTIDE SEQUENCE [LARGE SCALE GENOMIC DNA]</scope>
    <source>
        <strain evidence="2">TK-2024</strain>
        <tissue evidence="2">Old leaves</tissue>
    </source>
</reference>
<feature type="region of interest" description="Disordered" evidence="1">
    <location>
        <begin position="40"/>
        <end position="94"/>
    </location>
</feature>
<organism evidence="2 3">
    <name type="scientific">Hibiscus sabdariffa</name>
    <name type="common">roselle</name>
    <dbReference type="NCBI Taxonomy" id="183260"/>
    <lineage>
        <taxon>Eukaryota</taxon>
        <taxon>Viridiplantae</taxon>
        <taxon>Streptophyta</taxon>
        <taxon>Embryophyta</taxon>
        <taxon>Tracheophyta</taxon>
        <taxon>Spermatophyta</taxon>
        <taxon>Magnoliopsida</taxon>
        <taxon>eudicotyledons</taxon>
        <taxon>Gunneridae</taxon>
        <taxon>Pentapetalae</taxon>
        <taxon>rosids</taxon>
        <taxon>malvids</taxon>
        <taxon>Malvales</taxon>
        <taxon>Malvaceae</taxon>
        <taxon>Malvoideae</taxon>
        <taxon>Hibiscus</taxon>
    </lineage>
</organism>
<comment type="caution">
    <text evidence="2">The sequence shown here is derived from an EMBL/GenBank/DDBJ whole genome shotgun (WGS) entry which is preliminary data.</text>
</comment>
<sequence length="94" mass="11064">METPTFSTKVTKSQAWLLSSSTTASLFADQELEKIEWKTRRRNGKQQEERGQVKTLVQKAEEEAEQSRIPLESRPFAHLQREMGDDYYEEDELR</sequence>
<dbReference type="PANTHER" id="PTHR47512:SF3">
    <property type="entry name" value="CHALCONE-FLAVONONE ISOMERASE FAMILY PROTEIN"/>
    <property type="match status" value="1"/>
</dbReference>
<evidence type="ECO:0000313" key="3">
    <source>
        <dbReference type="Proteomes" id="UP001396334"/>
    </source>
</evidence>
<dbReference type="Proteomes" id="UP001396334">
    <property type="component" value="Unassembled WGS sequence"/>
</dbReference>
<proteinExistence type="predicted"/>
<evidence type="ECO:0000256" key="1">
    <source>
        <dbReference type="SAM" id="MobiDB-lite"/>
    </source>
</evidence>
<feature type="compositionally biased region" description="Acidic residues" evidence="1">
    <location>
        <begin position="85"/>
        <end position="94"/>
    </location>
</feature>
<keyword evidence="3" id="KW-1185">Reference proteome</keyword>
<evidence type="ECO:0000313" key="2">
    <source>
        <dbReference type="EMBL" id="KAK9044455.1"/>
    </source>
</evidence>
<protein>
    <submittedName>
        <fullName evidence="2">Uncharacterized protein</fullName>
    </submittedName>
</protein>
<dbReference type="EMBL" id="JBBPBN010000002">
    <property type="protein sequence ID" value="KAK9044455.1"/>
    <property type="molecule type" value="Genomic_DNA"/>
</dbReference>
<dbReference type="PANTHER" id="PTHR47512">
    <property type="entry name" value="EXPRESSED PROTEIN"/>
    <property type="match status" value="1"/>
</dbReference>
<gene>
    <name evidence="2" type="ORF">V6N11_058355</name>
</gene>
<name>A0ABR2U428_9ROSI</name>